<keyword evidence="1" id="KW-0548">Nucleotidyltransferase</keyword>
<keyword evidence="1" id="KW-0808">Transferase</keyword>
<sequence length="95" mass="10992">MEITKVILYRQRRARNSSEEDIFRSHSRDILEETTGLVWPTAPGIKFDSKPPSLQSAPRPNGVPYLLYKRCPTFSRSYTKYYEVHGKTLRSVKSG</sequence>
<dbReference type="GO" id="GO:0003964">
    <property type="term" value="F:RNA-directed DNA polymerase activity"/>
    <property type="evidence" value="ECO:0007669"/>
    <property type="project" value="UniProtKB-KW"/>
</dbReference>
<proteinExistence type="predicted"/>
<keyword evidence="1" id="KW-0695">RNA-directed DNA polymerase</keyword>
<reference evidence="1 2" key="1">
    <citation type="journal article" date="2021" name="Elife">
        <title>Chloroplast acquisition without the gene transfer in kleptoplastic sea slugs, Plakobranchus ocellatus.</title>
        <authorList>
            <person name="Maeda T."/>
            <person name="Takahashi S."/>
            <person name="Yoshida T."/>
            <person name="Shimamura S."/>
            <person name="Takaki Y."/>
            <person name="Nagai Y."/>
            <person name="Toyoda A."/>
            <person name="Suzuki Y."/>
            <person name="Arimoto A."/>
            <person name="Ishii H."/>
            <person name="Satoh N."/>
            <person name="Nishiyama T."/>
            <person name="Hasebe M."/>
            <person name="Maruyama T."/>
            <person name="Minagawa J."/>
            <person name="Obokata J."/>
            <person name="Shigenobu S."/>
        </authorList>
    </citation>
    <scope>NUCLEOTIDE SEQUENCE [LARGE SCALE GENOMIC DNA]</scope>
</reference>
<evidence type="ECO:0000313" key="1">
    <source>
        <dbReference type="EMBL" id="GFO02077.1"/>
    </source>
</evidence>
<protein>
    <submittedName>
        <fullName evidence="1">Reverse transcriptase</fullName>
    </submittedName>
</protein>
<dbReference type="EMBL" id="BLXT01003558">
    <property type="protein sequence ID" value="GFO02077.1"/>
    <property type="molecule type" value="Genomic_DNA"/>
</dbReference>
<evidence type="ECO:0000313" key="2">
    <source>
        <dbReference type="Proteomes" id="UP000735302"/>
    </source>
</evidence>
<name>A0AAV4A444_9GAST</name>
<organism evidence="1 2">
    <name type="scientific">Plakobranchus ocellatus</name>
    <dbReference type="NCBI Taxonomy" id="259542"/>
    <lineage>
        <taxon>Eukaryota</taxon>
        <taxon>Metazoa</taxon>
        <taxon>Spiralia</taxon>
        <taxon>Lophotrochozoa</taxon>
        <taxon>Mollusca</taxon>
        <taxon>Gastropoda</taxon>
        <taxon>Heterobranchia</taxon>
        <taxon>Euthyneura</taxon>
        <taxon>Panpulmonata</taxon>
        <taxon>Sacoglossa</taxon>
        <taxon>Placobranchoidea</taxon>
        <taxon>Plakobranchidae</taxon>
        <taxon>Plakobranchus</taxon>
    </lineage>
</organism>
<keyword evidence="2" id="KW-1185">Reference proteome</keyword>
<dbReference type="AlphaFoldDB" id="A0AAV4A444"/>
<gene>
    <name evidence="1" type="ORF">PoB_002858200</name>
</gene>
<dbReference type="Proteomes" id="UP000735302">
    <property type="component" value="Unassembled WGS sequence"/>
</dbReference>
<accession>A0AAV4A444</accession>
<comment type="caution">
    <text evidence="1">The sequence shown here is derived from an EMBL/GenBank/DDBJ whole genome shotgun (WGS) entry which is preliminary data.</text>
</comment>